<dbReference type="RefSeq" id="WP_203761560.1">
    <property type="nucleotide sequence ID" value="NZ_BAAABO010000027.1"/>
</dbReference>
<reference evidence="1 2" key="1">
    <citation type="submission" date="2021-01" db="EMBL/GenBank/DDBJ databases">
        <title>Whole genome shotgun sequence of Actinoplanes deccanensis NBRC 13994.</title>
        <authorList>
            <person name="Komaki H."/>
            <person name="Tamura T."/>
        </authorList>
    </citation>
    <scope>NUCLEOTIDE SEQUENCE [LARGE SCALE GENOMIC DNA]</scope>
    <source>
        <strain evidence="1 2">NBRC 13994</strain>
    </source>
</reference>
<comment type="caution">
    <text evidence="1">The sequence shown here is derived from an EMBL/GenBank/DDBJ whole genome shotgun (WGS) entry which is preliminary data.</text>
</comment>
<dbReference type="PROSITE" id="PS51257">
    <property type="entry name" value="PROKAR_LIPOPROTEIN"/>
    <property type="match status" value="1"/>
</dbReference>
<dbReference type="Proteomes" id="UP000609879">
    <property type="component" value="Unassembled WGS sequence"/>
</dbReference>
<dbReference type="EMBL" id="BOMI01000037">
    <property type="protein sequence ID" value="GID73642.1"/>
    <property type="molecule type" value="Genomic_DNA"/>
</dbReference>
<keyword evidence="2" id="KW-1185">Reference proteome</keyword>
<evidence type="ECO:0000313" key="2">
    <source>
        <dbReference type="Proteomes" id="UP000609879"/>
    </source>
</evidence>
<evidence type="ECO:0000313" key="1">
    <source>
        <dbReference type="EMBL" id="GID73642.1"/>
    </source>
</evidence>
<gene>
    <name evidence="1" type="ORF">Ade02nite_22830</name>
</gene>
<evidence type="ECO:0008006" key="3">
    <source>
        <dbReference type="Google" id="ProtNLM"/>
    </source>
</evidence>
<accession>A0ABQ3Y0Z5</accession>
<name>A0ABQ3Y0Z5_9ACTN</name>
<organism evidence="1 2">
    <name type="scientific">Paractinoplanes deccanensis</name>
    <dbReference type="NCBI Taxonomy" id="113561"/>
    <lineage>
        <taxon>Bacteria</taxon>
        <taxon>Bacillati</taxon>
        <taxon>Actinomycetota</taxon>
        <taxon>Actinomycetes</taxon>
        <taxon>Micromonosporales</taxon>
        <taxon>Micromonosporaceae</taxon>
        <taxon>Paractinoplanes</taxon>
    </lineage>
</organism>
<sequence>MNTYRLALGVTTVALALSGCGFVGGARDTSALGDRPATPEKSPREVLIETVPDEKVGAYTFDIKGGMSPFSGLLDAPNRTAQVKVTHAEDGVSLTLHALIIKNKSWMKLSVTGAPEGFPRLPKKWMLIDPKKIKDPDDAPLSYNDDEIDPGYTELIIRNSQDVVETGKGRYAGTTDLTGAKAAEIVDEKTLTALGEQAKSVPFDAVVGPEGHLTSLTVKIPATGGSTASTYKVTYAGYGRTKTPTVPAETSRPTATVYELLNS</sequence>
<protein>
    <recommendedName>
        <fullName evidence="3">Lipoprotein</fullName>
    </recommendedName>
</protein>
<proteinExistence type="predicted"/>
<dbReference type="Gene3D" id="2.50.20.20">
    <property type="match status" value="1"/>
</dbReference>